<dbReference type="InterPro" id="IPR046947">
    <property type="entry name" value="LytR-like"/>
</dbReference>
<dbReference type="OrthoDB" id="679591at2"/>
<evidence type="ECO:0000259" key="1">
    <source>
        <dbReference type="PROSITE" id="PS50930"/>
    </source>
</evidence>
<proteinExistence type="predicted"/>
<dbReference type="RefSeq" id="WP_116855012.1">
    <property type="nucleotide sequence ID" value="NZ_QTJV01000007.1"/>
</dbReference>
<dbReference type="Gene3D" id="2.40.50.1020">
    <property type="entry name" value="LytTr DNA-binding domain"/>
    <property type="match status" value="1"/>
</dbReference>
<comment type="caution">
    <text evidence="2">The sequence shown here is derived from an EMBL/GenBank/DDBJ whole genome shotgun (WGS) entry which is preliminary data.</text>
</comment>
<dbReference type="Pfam" id="PF04397">
    <property type="entry name" value="LytTR"/>
    <property type="match status" value="1"/>
</dbReference>
<dbReference type="EMBL" id="QTJV01000007">
    <property type="protein sequence ID" value="RFM33161.1"/>
    <property type="molecule type" value="Genomic_DNA"/>
</dbReference>
<gene>
    <name evidence="2" type="ORF">DXN04_19210</name>
</gene>
<feature type="domain" description="HTH LytTR-type" evidence="1">
    <location>
        <begin position="6"/>
        <end position="68"/>
    </location>
</feature>
<evidence type="ECO:0000313" key="3">
    <source>
        <dbReference type="Proteomes" id="UP000261174"/>
    </source>
</evidence>
<dbReference type="GO" id="GO:0000156">
    <property type="term" value="F:phosphorelay response regulator activity"/>
    <property type="evidence" value="ECO:0007669"/>
    <property type="project" value="InterPro"/>
</dbReference>
<dbReference type="PROSITE" id="PS50930">
    <property type="entry name" value="HTH_LYTTR"/>
    <property type="match status" value="1"/>
</dbReference>
<reference evidence="2 3" key="1">
    <citation type="submission" date="2018-08" db="EMBL/GenBank/DDBJ databases">
        <title>Chitinophaga sp. K20C18050901, a novel bacterium isolated from forest soil.</title>
        <authorList>
            <person name="Wang C."/>
        </authorList>
    </citation>
    <scope>NUCLEOTIDE SEQUENCE [LARGE SCALE GENOMIC DNA]</scope>
    <source>
        <strain evidence="2 3">K20C18050901</strain>
    </source>
</reference>
<dbReference type="SMART" id="SM00850">
    <property type="entry name" value="LytTR"/>
    <property type="match status" value="1"/>
</dbReference>
<accession>A0A3E1NYZ5</accession>
<organism evidence="2 3">
    <name type="scientific">Chitinophaga silvisoli</name>
    <dbReference type="NCBI Taxonomy" id="2291814"/>
    <lineage>
        <taxon>Bacteria</taxon>
        <taxon>Pseudomonadati</taxon>
        <taxon>Bacteroidota</taxon>
        <taxon>Chitinophagia</taxon>
        <taxon>Chitinophagales</taxon>
        <taxon>Chitinophagaceae</taxon>
        <taxon>Chitinophaga</taxon>
    </lineage>
</organism>
<name>A0A3E1NYZ5_9BACT</name>
<dbReference type="PANTHER" id="PTHR37299">
    <property type="entry name" value="TRANSCRIPTIONAL REGULATOR-RELATED"/>
    <property type="match status" value="1"/>
</dbReference>
<dbReference type="GO" id="GO:0003677">
    <property type="term" value="F:DNA binding"/>
    <property type="evidence" value="ECO:0007669"/>
    <property type="project" value="InterPro"/>
</dbReference>
<dbReference type="PANTHER" id="PTHR37299:SF1">
    <property type="entry name" value="STAGE 0 SPORULATION PROTEIN A HOMOLOG"/>
    <property type="match status" value="1"/>
</dbReference>
<keyword evidence="3" id="KW-1185">Reference proteome</keyword>
<protein>
    <submittedName>
        <fullName evidence="2">LytTR family transcriptional regulator</fullName>
    </submittedName>
</protein>
<dbReference type="AlphaFoldDB" id="A0A3E1NYZ5"/>
<sequence>MHEAIFIRTSNGVFTKVDSAEIVLLEASTGCVKILTTKAHYLVNSTLQQLEEMLPKAHFCRVNRSCIVCMDHVSGFTMETVFISDKELALGKGYAARFFERVKVVL</sequence>
<dbReference type="InterPro" id="IPR007492">
    <property type="entry name" value="LytTR_DNA-bd_dom"/>
</dbReference>
<dbReference type="Proteomes" id="UP000261174">
    <property type="component" value="Unassembled WGS sequence"/>
</dbReference>
<evidence type="ECO:0000313" key="2">
    <source>
        <dbReference type="EMBL" id="RFM33161.1"/>
    </source>
</evidence>